<feature type="domain" description="Rad50/SbcC-type AAA" evidence="2">
    <location>
        <begin position="6"/>
        <end position="103"/>
    </location>
</feature>
<dbReference type="GO" id="GO:0016887">
    <property type="term" value="F:ATP hydrolysis activity"/>
    <property type="evidence" value="ECO:0007669"/>
    <property type="project" value="InterPro"/>
</dbReference>
<dbReference type="InterPro" id="IPR038729">
    <property type="entry name" value="Rad50/SbcC_AAA"/>
</dbReference>
<dbReference type="PANTHER" id="PTHR32114">
    <property type="entry name" value="ABC TRANSPORTER ABCH.3"/>
    <property type="match status" value="1"/>
</dbReference>
<evidence type="ECO:0000313" key="4">
    <source>
        <dbReference type="Proteomes" id="UP000307702"/>
    </source>
</evidence>
<feature type="coiled-coil region" evidence="1">
    <location>
        <begin position="77"/>
        <end position="111"/>
    </location>
</feature>
<proteinExistence type="predicted"/>
<comment type="caution">
    <text evidence="3">The sequence shown here is derived from an EMBL/GenBank/DDBJ whole genome shotgun (WGS) entry which is preliminary data.</text>
</comment>
<dbReference type="PANTHER" id="PTHR32114:SF2">
    <property type="entry name" value="ABC TRANSPORTER ABCH.3"/>
    <property type="match status" value="1"/>
</dbReference>
<gene>
    <name evidence="3" type="ORF">FCS21_16640</name>
</gene>
<dbReference type="GO" id="GO:0006302">
    <property type="term" value="P:double-strand break repair"/>
    <property type="evidence" value="ECO:0007669"/>
    <property type="project" value="InterPro"/>
</dbReference>
<feature type="non-terminal residue" evidence="3">
    <location>
        <position position="134"/>
    </location>
</feature>
<protein>
    <submittedName>
        <fullName evidence="3">SMC family ATPase</fullName>
    </submittedName>
</protein>
<evidence type="ECO:0000256" key="1">
    <source>
        <dbReference type="SAM" id="Coils"/>
    </source>
</evidence>
<reference evidence="3 4" key="1">
    <citation type="submission" date="2019-05" db="EMBL/GenBank/DDBJ databases">
        <title>Colwellia ponticola sp. nov., isolated from seawater.</title>
        <authorList>
            <person name="Yoon J.-H."/>
        </authorList>
    </citation>
    <scope>NUCLEOTIDE SEQUENCE [LARGE SCALE GENOMIC DNA]</scope>
    <source>
        <strain evidence="3 4">OISW-25</strain>
    </source>
</reference>
<evidence type="ECO:0000259" key="2">
    <source>
        <dbReference type="Pfam" id="PF13476"/>
    </source>
</evidence>
<dbReference type="InterPro" id="IPR027417">
    <property type="entry name" value="P-loop_NTPase"/>
</dbReference>
<sequence>KVTLTIFDGKGKEIKQITKRTEADQLIRELMNLDAKQFSQIVLLPQGEFRNFLVSSSSEKETVLRHLFGTQFFQQFNERLKEKAKQQQQKLDHLEQELHLLQKRFVLVKEEEAAAGFEAVLSQWTNHQAILEKQ</sequence>
<dbReference type="Proteomes" id="UP000307702">
    <property type="component" value="Unassembled WGS sequence"/>
</dbReference>
<accession>A0A8H2JIF3</accession>
<dbReference type="AlphaFoldDB" id="A0A8H2JIF3"/>
<dbReference type="Gene3D" id="3.40.50.300">
    <property type="entry name" value="P-loop containing nucleotide triphosphate hydrolases"/>
    <property type="match status" value="1"/>
</dbReference>
<keyword evidence="1" id="KW-0175">Coiled coil</keyword>
<dbReference type="SUPFAM" id="SSF52540">
    <property type="entry name" value="P-loop containing nucleoside triphosphate hydrolases"/>
    <property type="match status" value="1"/>
</dbReference>
<organism evidence="3 4">
    <name type="scientific">Colwellia ponticola</name>
    <dbReference type="NCBI Taxonomy" id="2304625"/>
    <lineage>
        <taxon>Bacteria</taxon>
        <taxon>Pseudomonadati</taxon>
        <taxon>Pseudomonadota</taxon>
        <taxon>Gammaproteobacteria</taxon>
        <taxon>Alteromonadales</taxon>
        <taxon>Colwelliaceae</taxon>
        <taxon>Colwellia</taxon>
    </lineage>
</organism>
<feature type="non-terminal residue" evidence="3">
    <location>
        <position position="1"/>
    </location>
</feature>
<name>A0A8H2JIF3_9GAMM</name>
<keyword evidence="4" id="KW-1185">Reference proteome</keyword>
<dbReference type="Pfam" id="PF13476">
    <property type="entry name" value="AAA_23"/>
    <property type="match status" value="1"/>
</dbReference>
<evidence type="ECO:0000313" key="3">
    <source>
        <dbReference type="EMBL" id="TMM33923.1"/>
    </source>
</evidence>
<dbReference type="EMBL" id="SZVP01000219">
    <property type="protein sequence ID" value="TMM33923.1"/>
    <property type="molecule type" value="Genomic_DNA"/>
</dbReference>